<proteinExistence type="predicted"/>
<keyword evidence="3" id="KW-1185">Reference proteome</keyword>
<evidence type="ECO:0000313" key="3">
    <source>
        <dbReference type="Proteomes" id="UP001055117"/>
    </source>
</evidence>
<organism evidence="2 3">
    <name type="scientific">Methylobacterium cerastii</name>
    <dbReference type="NCBI Taxonomy" id="932741"/>
    <lineage>
        <taxon>Bacteria</taxon>
        <taxon>Pseudomonadati</taxon>
        <taxon>Pseudomonadota</taxon>
        <taxon>Alphaproteobacteria</taxon>
        <taxon>Hyphomicrobiales</taxon>
        <taxon>Methylobacteriaceae</taxon>
        <taxon>Methylobacterium</taxon>
    </lineage>
</organism>
<comment type="caution">
    <text evidence="2">The sequence shown here is derived from an EMBL/GenBank/DDBJ whole genome shotgun (WGS) entry which is preliminary data.</text>
</comment>
<dbReference type="Pfam" id="PF09511">
    <property type="entry name" value="RNA_lig_T4_1"/>
    <property type="match status" value="1"/>
</dbReference>
<protein>
    <recommendedName>
        <fullName evidence="1">T4 RNA ligase 1-like N-terminal domain-containing protein</fullName>
    </recommendedName>
</protein>
<evidence type="ECO:0000313" key="2">
    <source>
        <dbReference type="EMBL" id="GJD43195.1"/>
    </source>
</evidence>
<sequence length="379" mass="41913">MQTAIHPARTMPFGDLIAGLEKARAAGLVSRKTCPETGLVLYCYTQRCVYDHGWDAFTLLARGLIVCPYRCAVIATPFPKFFNVGERHATVPDLPFEAFEKLDGSLIIAFHDDGKWRAATKGAFDSSQAVWAQARLDAMDTSALVPGTTYLFEAIYPENVIVVRYPEAGLSLLAAYDASGREMPFAELMDLGEASHFAFKVVQRHAFISLAEMITTAVALPRDKEGFVIRFADGTRVKVKGDEYKRLHGVISRCTPLAVWDVMAAGGDLEEMRRDLPEEFWADFDQIAVVLQARYLKLISGVSLAAELAAGLSDKELGLRLSEVPDPIRPFLFPFRKATTDEAREKLRLAMLRTIRPNGNLLDGYVPSYAINNALDEAA</sequence>
<name>A0ABQ4QEE9_9HYPH</name>
<evidence type="ECO:0000259" key="1">
    <source>
        <dbReference type="Pfam" id="PF09511"/>
    </source>
</evidence>
<feature type="domain" description="T4 RNA ligase 1-like N-terminal" evidence="1">
    <location>
        <begin position="61"/>
        <end position="244"/>
    </location>
</feature>
<gene>
    <name evidence="2" type="ORF">AFCDBAGC_1042</name>
</gene>
<dbReference type="Proteomes" id="UP001055117">
    <property type="component" value="Unassembled WGS sequence"/>
</dbReference>
<reference evidence="2 3" key="1">
    <citation type="journal article" date="2021" name="Front. Microbiol.">
        <title>Comprehensive Comparative Genomics and Phenotyping of Methylobacterium Species.</title>
        <authorList>
            <person name="Alessa O."/>
            <person name="Ogura Y."/>
            <person name="Fujitani Y."/>
            <person name="Takami H."/>
            <person name="Hayashi T."/>
            <person name="Sahin N."/>
            <person name="Tani A."/>
        </authorList>
    </citation>
    <scope>NUCLEOTIDE SEQUENCE [LARGE SCALE GENOMIC DNA]</scope>
    <source>
        <strain evidence="2 3">DSM 23679</strain>
    </source>
</reference>
<dbReference type="RefSeq" id="WP_238271178.1">
    <property type="nucleotide sequence ID" value="NZ_BPQG01000010.1"/>
</dbReference>
<dbReference type="InterPro" id="IPR019039">
    <property type="entry name" value="T4-Rnl1-like_N"/>
</dbReference>
<dbReference type="EMBL" id="BPQG01000010">
    <property type="protein sequence ID" value="GJD43195.1"/>
    <property type="molecule type" value="Genomic_DNA"/>
</dbReference>
<accession>A0ABQ4QEE9</accession>